<feature type="compositionally biased region" description="Basic residues" evidence="7">
    <location>
        <begin position="1"/>
        <end position="10"/>
    </location>
</feature>
<keyword evidence="3" id="KW-0436">Ligase</keyword>
<sequence>MTLCGRRRSSRAAPGISPRRRPSMRTVQSEHDPFLRDFWREESARLYWETDFTEVVESLDGSPRCRWFTGGRTNLSFNALDRHLAEKGEKCAIIHRDYLGQTHRLSYRELWQQVNTLCSMMQSWGVKPGDRVLIALPMTPLVAVAMLACARIGAVHVVLYSSITHEALMQRIAVSQPVLLLHSREQRGRKELPVIAERMAGLRVVDTYSRAFEELLARHRGNVVPCTWLAASAPSHLLFTSGTTGTPKGIVRDTGGYAVALLASLVHLFRLRDDEIFFTTADAGWVTGHSYGIYGPLLAGLTTVLCEVNSPGEYWWQMVETLGITRMLTIAGAIRMARRQGKPRADLTSLRTLYLAGEPLDNATDEWVAAQLGVPCENHYWQTESGWPLLAGSGRALSPVFTRAAEVVHPASGKTCAPGETGMLVINNTLGPGGMSTLWQNDIQHDQYYWSYRQRQWRYATHDCAIRVGERIIIQGRMDDVMNIGGKRIATAEIENALMGLEGVVEVVAAGTAHYLLGEMVALFVVTDIADPAQQAALKKNICARLVARCGRFAVPRRIHITSALPKTFSGKVMRRILA</sequence>
<evidence type="ECO:0000256" key="4">
    <source>
        <dbReference type="ARBA" id="ARBA00022741"/>
    </source>
</evidence>
<evidence type="ECO:0000313" key="11">
    <source>
        <dbReference type="EMBL" id="AAR07655.1"/>
    </source>
</evidence>
<feature type="domain" description="AMP-dependent synthetase/ligase" evidence="8">
    <location>
        <begin position="81"/>
        <end position="427"/>
    </location>
</feature>
<dbReference type="EMBL" id="AY378100">
    <property type="protein sequence ID" value="AAR07655.1"/>
    <property type="molecule type" value="Genomic_DNA"/>
</dbReference>
<keyword evidence="11" id="KW-0614">Plasmid</keyword>
<dbReference type="PROSITE" id="PS00455">
    <property type="entry name" value="AMP_BINDING"/>
    <property type="match status" value="1"/>
</dbReference>
<feature type="region of interest" description="Disordered" evidence="7">
    <location>
        <begin position="1"/>
        <end position="26"/>
    </location>
</feature>
<dbReference type="SUPFAM" id="SSF56801">
    <property type="entry name" value="Acetyl-CoA synthetase-like"/>
    <property type="match status" value="1"/>
</dbReference>
<dbReference type="PANTHER" id="PTHR24095:SF14">
    <property type="entry name" value="ACETYL-COENZYME A SYNTHETASE 1"/>
    <property type="match status" value="1"/>
</dbReference>
<keyword evidence="6" id="KW-0007">Acetylation</keyword>
<dbReference type="GO" id="GO:0003987">
    <property type="term" value="F:acetate-CoA ligase activity"/>
    <property type="evidence" value="ECO:0007669"/>
    <property type="project" value="UniProtKB-EC"/>
</dbReference>
<gene>
    <name evidence="11" type="ORF">LV048</name>
</gene>
<keyword evidence="5" id="KW-0067">ATP-binding</keyword>
<evidence type="ECO:0000259" key="8">
    <source>
        <dbReference type="Pfam" id="PF00501"/>
    </source>
</evidence>
<geneLocation type="plasmid" evidence="11">
    <name>pLVPK</name>
</geneLocation>
<dbReference type="InterPro" id="IPR020845">
    <property type="entry name" value="AMP-binding_CS"/>
</dbReference>
<protein>
    <recommendedName>
        <fullName evidence="2">acetate--CoA ligase</fullName>
        <ecNumber evidence="2">6.2.1.1</ecNumber>
    </recommendedName>
</protein>
<reference evidence="11" key="1">
    <citation type="submission" date="2003-09" db="EMBL/GenBank/DDBJ databases">
        <authorList>
            <person name="Chen Y.-T."/>
            <person name="Peng H.-L."/>
        </authorList>
    </citation>
    <scope>NUCLEOTIDE SEQUENCE</scope>
    <source>
        <strain evidence="11">CG43</strain>
        <plasmid evidence="11">pLVPK</plasmid>
    </source>
</reference>
<evidence type="ECO:0000256" key="3">
    <source>
        <dbReference type="ARBA" id="ARBA00022598"/>
    </source>
</evidence>
<evidence type="ECO:0000256" key="2">
    <source>
        <dbReference type="ARBA" id="ARBA00013275"/>
    </source>
</evidence>
<dbReference type="InterPro" id="IPR045851">
    <property type="entry name" value="AMP-bd_C_sf"/>
</dbReference>
<dbReference type="GO" id="GO:0005524">
    <property type="term" value="F:ATP binding"/>
    <property type="evidence" value="ECO:0007669"/>
    <property type="project" value="UniProtKB-KW"/>
</dbReference>
<dbReference type="Pfam" id="PF16177">
    <property type="entry name" value="ACAS_N"/>
    <property type="match status" value="1"/>
</dbReference>
<comment type="similarity">
    <text evidence="1">Belongs to the ATP-dependent AMP-binding enzyme family.</text>
</comment>
<dbReference type="Pfam" id="PF00501">
    <property type="entry name" value="AMP-binding"/>
    <property type="match status" value="1"/>
</dbReference>
<dbReference type="Gene3D" id="3.30.300.30">
    <property type="match status" value="1"/>
</dbReference>
<dbReference type="AlphaFoldDB" id="Q6U666"/>
<feature type="domain" description="Acetyl-coenzyme A synthetase N-terminal" evidence="10">
    <location>
        <begin position="36"/>
        <end position="79"/>
    </location>
</feature>
<dbReference type="Gene3D" id="3.40.50.12780">
    <property type="entry name" value="N-terminal domain of ligase-like"/>
    <property type="match status" value="1"/>
</dbReference>
<dbReference type="Pfam" id="PF13193">
    <property type="entry name" value="AMP-binding_C"/>
    <property type="match status" value="1"/>
</dbReference>
<dbReference type="PANTHER" id="PTHR24095">
    <property type="entry name" value="ACETYL-COENZYME A SYNTHETASE"/>
    <property type="match status" value="1"/>
</dbReference>
<evidence type="ECO:0000259" key="9">
    <source>
        <dbReference type="Pfam" id="PF13193"/>
    </source>
</evidence>
<evidence type="ECO:0000256" key="1">
    <source>
        <dbReference type="ARBA" id="ARBA00006432"/>
    </source>
</evidence>
<evidence type="ECO:0000259" key="10">
    <source>
        <dbReference type="Pfam" id="PF16177"/>
    </source>
</evidence>
<dbReference type="EC" id="6.2.1.1" evidence="2"/>
<organism evidence="11">
    <name type="scientific">Klebsiella pneumoniae CG43</name>
    <dbReference type="NCBI Taxonomy" id="1244085"/>
    <lineage>
        <taxon>Bacteria</taxon>
        <taxon>Pseudomonadati</taxon>
        <taxon>Pseudomonadota</taxon>
        <taxon>Gammaproteobacteria</taxon>
        <taxon>Enterobacterales</taxon>
        <taxon>Enterobacteriaceae</taxon>
        <taxon>Klebsiella/Raoultella group</taxon>
        <taxon>Klebsiella</taxon>
        <taxon>Klebsiella pneumoniae complex</taxon>
    </lineage>
</organism>
<dbReference type="InterPro" id="IPR032387">
    <property type="entry name" value="ACAS_N"/>
</dbReference>
<evidence type="ECO:0000256" key="5">
    <source>
        <dbReference type="ARBA" id="ARBA00022840"/>
    </source>
</evidence>
<evidence type="ECO:0000256" key="6">
    <source>
        <dbReference type="ARBA" id="ARBA00022990"/>
    </source>
</evidence>
<evidence type="ECO:0000256" key="7">
    <source>
        <dbReference type="SAM" id="MobiDB-lite"/>
    </source>
</evidence>
<dbReference type="InterPro" id="IPR000873">
    <property type="entry name" value="AMP-dep_synth/lig_dom"/>
</dbReference>
<name>Q6U666_KLEPN</name>
<accession>Q6U666</accession>
<proteinExistence type="inferred from homology"/>
<dbReference type="InterPro" id="IPR042099">
    <property type="entry name" value="ANL_N_sf"/>
</dbReference>
<keyword evidence="4" id="KW-0547">Nucleotide-binding</keyword>
<feature type="domain" description="AMP-binding enzyme C-terminal" evidence="9">
    <location>
        <begin position="493"/>
        <end position="572"/>
    </location>
</feature>
<dbReference type="GO" id="GO:0006085">
    <property type="term" value="P:acetyl-CoA biosynthetic process"/>
    <property type="evidence" value="ECO:0007669"/>
    <property type="project" value="TreeGrafter"/>
</dbReference>
<reference evidence="11" key="2">
    <citation type="journal article" date="2004" name="Gene">
        <title>Sequencing and analysis of the large virulence plasmid pLVPK of Klebsiella pneumoniae CG43.</title>
        <authorList>
            <person name="Chen Y.T."/>
            <person name="Chang H.Y."/>
            <person name="Lai Y.C."/>
            <person name="Pan C.C."/>
            <person name="Tsai S.F."/>
            <person name="Peng H.L."/>
        </authorList>
    </citation>
    <scope>NUCLEOTIDE SEQUENCE</scope>
    <source>
        <strain evidence="11">CG43</strain>
        <plasmid evidence="11">pLVPK</plasmid>
    </source>
</reference>
<dbReference type="InterPro" id="IPR025110">
    <property type="entry name" value="AMP-bd_C"/>
</dbReference>